<dbReference type="Proteomes" id="UP000728185">
    <property type="component" value="Unassembled WGS sequence"/>
</dbReference>
<keyword evidence="1" id="KW-0175">Coiled coil</keyword>
<keyword evidence="4" id="KW-1185">Reference proteome</keyword>
<sequence length="136" mass="15438">MTHCESGFQLHQIEELKMTVQRECEERNELQATLLRAREQLVHITDSALDLHERGQKNGTWKSHSVRASQVAHPRHHSTSLPPLSGEKKSHLVDPSDGSGSHASSSQRSRPNTVTKSVMVVFVNKRFIQLFENIHK</sequence>
<dbReference type="OrthoDB" id="10508926at2759"/>
<feature type="compositionally biased region" description="Polar residues" evidence="2">
    <location>
        <begin position="57"/>
        <end position="68"/>
    </location>
</feature>
<accession>A0A8E0RMT1</accession>
<feature type="coiled-coil region" evidence="1">
    <location>
        <begin position="13"/>
        <end position="40"/>
    </location>
</feature>
<protein>
    <submittedName>
        <fullName evidence="3">Uncharacterized protein</fullName>
    </submittedName>
</protein>
<evidence type="ECO:0000256" key="1">
    <source>
        <dbReference type="SAM" id="Coils"/>
    </source>
</evidence>
<proteinExistence type="predicted"/>
<feature type="region of interest" description="Disordered" evidence="2">
    <location>
        <begin position="55"/>
        <end position="112"/>
    </location>
</feature>
<feature type="compositionally biased region" description="Low complexity" evidence="2">
    <location>
        <begin position="95"/>
        <end position="111"/>
    </location>
</feature>
<comment type="caution">
    <text evidence="3">The sequence shown here is derived from an EMBL/GenBank/DDBJ whole genome shotgun (WGS) entry which is preliminary data.</text>
</comment>
<reference evidence="3" key="1">
    <citation type="submission" date="2019-05" db="EMBL/GenBank/DDBJ databases">
        <title>Annotation for the trematode Fasciolopsis buski.</title>
        <authorList>
            <person name="Choi Y.-J."/>
        </authorList>
    </citation>
    <scope>NUCLEOTIDE SEQUENCE</scope>
    <source>
        <strain evidence="3">HT</strain>
        <tissue evidence="3">Whole worm</tissue>
    </source>
</reference>
<evidence type="ECO:0000313" key="3">
    <source>
        <dbReference type="EMBL" id="KAA0186544.1"/>
    </source>
</evidence>
<organism evidence="3 4">
    <name type="scientific">Fasciolopsis buskii</name>
    <dbReference type="NCBI Taxonomy" id="27845"/>
    <lineage>
        <taxon>Eukaryota</taxon>
        <taxon>Metazoa</taxon>
        <taxon>Spiralia</taxon>
        <taxon>Lophotrochozoa</taxon>
        <taxon>Platyhelminthes</taxon>
        <taxon>Trematoda</taxon>
        <taxon>Digenea</taxon>
        <taxon>Plagiorchiida</taxon>
        <taxon>Echinostomata</taxon>
        <taxon>Echinostomatoidea</taxon>
        <taxon>Fasciolidae</taxon>
        <taxon>Fasciolopsis</taxon>
    </lineage>
</organism>
<dbReference type="EMBL" id="LUCM01009686">
    <property type="protein sequence ID" value="KAA0186544.1"/>
    <property type="molecule type" value="Genomic_DNA"/>
</dbReference>
<dbReference type="AlphaFoldDB" id="A0A8E0RMT1"/>
<gene>
    <name evidence="3" type="ORF">FBUS_07936</name>
</gene>
<name>A0A8E0RMT1_9TREM</name>
<evidence type="ECO:0000313" key="4">
    <source>
        <dbReference type="Proteomes" id="UP000728185"/>
    </source>
</evidence>
<evidence type="ECO:0000256" key="2">
    <source>
        <dbReference type="SAM" id="MobiDB-lite"/>
    </source>
</evidence>